<reference evidence="1" key="1">
    <citation type="submission" date="2022-12" db="EMBL/GenBank/DDBJ databases">
        <authorList>
            <person name="Alioto T."/>
            <person name="Alioto T."/>
            <person name="Gomez Garrido J."/>
        </authorList>
    </citation>
    <scope>NUCLEOTIDE SEQUENCE</scope>
</reference>
<protein>
    <submittedName>
        <fullName evidence="1">Uncharacterized protein</fullName>
    </submittedName>
</protein>
<proteinExistence type="predicted"/>
<dbReference type="Proteomes" id="UP001178461">
    <property type="component" value="Chromosome 2"/>
</dbReference>
<sequence>MVEVDQTQQELETWSLEMALFDNIALTRVDPNLQEPQSSLQRGQHIGILKENLMHRYFQLLADCSGGGGLK</sequence>
<evidence type="ECO:0000313" key="2">
    <source>
        <dbReference type="Proteomes" id="UP001178461"/>
    </source>
</evidence>
<organism evidence="1 2">
    <name type="scientific">Podarcis lilfordi</name>
    <name type="common">Lilford's wall lizard</name>
    <dbReference type="NCBI Taxonomy" id="74358"/>
    <lineage>
        <taxon>Eukaryota</taxon>
        <taxon>Metazoa</taxon>
        <taxon>Chordata</taxon>
        <taxon>Craniata</taxon>
        <taxon>Vertebrata</taxon>
        <taxon>Euteleostomi</taxon>
        <taxon>Lepidosauria</taxon>
        <taxon>Squamata</taxon>
        <taxon>Bifurcata</taxon>
        <taxon>Unidentata</taxon>
        <taxon>Episquamata</taxon>
        <taxon>Laterata</taxon>
        <taxon>Lacertibaenia</taxon>
        <taxon>Lacertidae</taxon>
        <taxon>Podarcis</taxon>
    </lineage>
</organism>
<keyword evidence="2" id="KW-1185">Reference proteome</keyword>
<accession>A0AA35JU33</accession>
<gene>
    <name evidence="1" type="ORF">PODLI_1B003826</name>
</gene>
<name>A0AA35JU33_9SAUR</name>
<evidence type="ECO:0000313" key="1">
    <source>
        <dbReference type="EMBL" id="CAI5766100.1"/>
    </source>
</evidence>
<dbReference type="AlphaFoldDB" id="A0AA35JU33"/>
<dbReference type="EMBL" id="OX395127">
    <property type="protein sequence ID" value="CAI5766100.1"/>
    <property type="molecule type" value="Genomic_DNA"/>
</dbReference>